<dbReference type="AlphaFoldDB" id="A0A6N2NF47"/>
<proteinExistence type="predicted"/>
<name>A0A6N2NF47_SALVM</name>
<reference evidence="1" key="1">
    <citation type="submission" date="2019-03" db="EMBL/GenBank/DDBJ databases">
        <authorList>
            <person name="Mank J."/>
            <person name="Almeida P."/>
        </authorList>
    </citation>
    <scope>NUCLEOTIDE SEQUENCE</scope>
    <source>
        <strain evidence="1">78183</strain>
    </source>
</reference>
<dbReference type="EMBL" id="CAADRP010002262">
    <property type="protein sequence ID" value="VFU64688.1"/>
    <property type="molecule type" value="Genomic_DNA"/>
</dbReference>
<gene>
    <name evidence="1" type="ORF">SVIM_LOCUS495549</name>
</gene>
<protein>
    <submittedName>
        <fullName evidence="1">Uncharacterized protein</fullName>
    </submittedName>
</protein>
<sequence length="94" mass="10463">MCGSRLTSYFSGKNRGKTELTVSGKTSCPRHSWLEDVILLGLTSGNSTYAASSHPWSTIRRLGNYCVLSLDFDDFGRDYSPKFKKNLGLAACRY</sequence>
<organism evidence="1">
    <name type="scientific">Salix viminalis</name>
    <name type="common">Common osier</name>
    <name type="synonym">Basket willow</name>
    <dbReference type="NCBI Taxonomy" id="40686"/>
    <lineage>
        <taxon>Eukaryota</taxon>
        <taxon>Viridiplantae</taxon>
        <taxon>Streptophyta</taxon>
        <taxon>Embryophyta</taxon>
        <taxon>Tracheophyta</taxon>
        <taxon>Spermatophyta</taxon>
        <taxon>Magnoliopsida</taxon>
        <taxon>eudicotyledons</taxon>
        <taxon>Gunneridae</taxon>
        <taxon>Pentapetalae</taxon>
        <taxon>rosids</taxon>
        <taxon>fabids</taxon>
        <taxon>Malpighiales</taxon>
        <taxon>Salicaceae</taxon>
        <taxon>Saliceae</taxon>
        <taxon>Salix</taxon>
    </lineage>
</organism>
<accession>A0A6N2NF47</accession>
<evidence type="ECO:0000313" key="1">
    <source>
        <dbReference type="EMBL" id="VFU64688.1"/>
    </source>
</evidence>